<dbReference type="Gene3D" id="1.20.920.20">
    <property type="match status" value="1"/>
</dbReference>
<keyword evidence="1" id="KW-0175">Coiled coil</keyword>
<sequence>MELSNYAGLIAAALGGGSIIKIWEHFFLSKKDELKSLMMLVQQLQANVNENNDRVKDLQAEVKEWREKYYAAFEEKHSLSLEIKSLQTQLAKFTAKMAANNP</sequence>
<gene>
    <name evidence="2" type="ORF">P0Y49_15435</name>
</gene>
<dbReference type="AlphaFoldDB" id="A0AAJ6B7L0"/>
<name>A0AAJ6B7L0_9SPHI</name>
<proteinExistence type="predicted"/>
<accession>A0AAJ6B7L0</accession>
<protein>
    <submittedName>
        <fullName evidence="2">Uncharacterized protein</fullName>
    </submittedName>
</protein>
<reference evidence="2" key="1">
    <citation type="submission" date="2023-03" db="EMBL/GenBank/DDBJ databases">
        <title>Andean soil-derived lignocellulolytic bacterial consortium as a source of novel taxa and putative plastic-active enzymes.</title>
        <authorList>
            <person name="Diaz-Garcia L."/>
            <person name="Chuvochina M."/>
            <person name="Feuerriegel G."/>
            <person name="Bunk B."/>
            <person name="Sproer C."/>
            <person name="Streit W.R."/>
            <person name="Rodriguez L.M."/>
            <person name="Overmann J."/>
            <person name="Jimenez D.J."/>
        </authorList>
    </citation>
    <scope>NUCLEOTIDE SEQUENCE</scope>
    <source>
        <strain evidence="2">MAG 3858</strain>
    </source>
</reference>
<dbReference type="Proteomes" id="UP001214530">
    <property type="component" value="Chromosome"/>
</dbReference>
<evidence type="ECO:0000313" key="2">
    <source>
        <dbReference type="EMBL" id="WEK18183.1"/>
    </source>
</evidence>
<evidence type="ECO:0000313" key="3">
    <source>
        <dbReference type="Proteomes" id="UP001214530"/>
    </source>
</evidence>
<evidence type="ECO:0000256" key="1">
    <source>
        <dbReference type="SAM" id="Coils"/>
    </source>
</evidence>
<feature type="coiled-coil region" evidence="1">
    <location>
        <begin position="34"/>
        <end position="96"/>
    </location>
</feature>
<dbReference type="EMBL" id="CP119313">
    <property type="protein sequence ID" value="WEK18183.1"/>
    <property type="molecule type" value="Genomic_DNA"/>
</dbReference>
<organism evidence="2 3">
    <name type="scientific">Candidatus Pedobacter colombiensis</name>
    <dbReference type="NCBI Taxonomy" id="3121371"/>
    <lineage>
        <taxon>Bacteria</taxon>
        <taxon>Pseudomonadati</taxon>
        <taxon>Bacteroidota</taxon>
        <taxon>Sphingobacteriia</taxon>
        <taxon>Sphingobacteriales</taxon>
        <taxon>Sphingobacteriaceae</taxon>
        <taxon>Pedobacter</taxon>
    </lineage>
</organism>